<comment type="caution">
    <text evidence="1">The sequence shown here is derived from an EMBL/GenBank/DDBJ whole genome shotgun (WGS) entry which is preliminary data.</text>
</comment>
<evidence type="ECO:0008006" key="3">
    <source>
        <dbReference type="Google" id="ProtNLM"/>
    </source>
</evidence>
<organism evidence="1 2">
    <name type="scientific">Methanospirillum stamsii</name>
    <dbReference type="NCBI Taxonomy" id="1277351"/>
    <lineage>
        <taxon>Archaea</taxon>
        <taxon>Methanobacteriati</taxon>
        <taxon>Methanobacteriota</taxon>
        <taxon>Stenosarchaea group</taxon>
        <taxon>Methanomicrobia</taxon>
        <taxon>Methanomicrobiales</taxon>
        <taxon>Methanospirillaceae</taxon>
        <taxon>Methanospirillum</taxon>
    </lineage>
</organism>
<dbReference type="GO" id="GO:0005524">
    <property type="term" value="F:ATP binding"/>
    <property type="evidence" value="ECO:0007669"/>
    <property type="project" value="InterPro"/>
</dbReference>
<accession>A0A2V2N2N7</accession>
<dbReference type="RefSeq" id="WP_109942071.1">
    <property type="nucleotide sequence ID" value="NZ_CP176366.1"/>
</dbReference>
<name>A0A2V2N2N7_9EURY</name>
<dbReference type="AlphaFoldDB" id="A0A2V2N2N7"/>
<dbReference type="EMBL" id="QGMZ01000042">
    <property type="protein sequence ID" value="PWR70437.1"/>
    <property type="molecule type" value="Genomic_DNA"/>
</dbReference>
<protein>
    <recommendedName>
        <fullName evidence="3">Chloramphenicol phosphotransferase</fullName>
    </recommendedName>
</protein>
<dbReference type="PIRSF" id="PIRSF007531">
    <property type="entry name" value="CPT"/>
    <property type="match status" value="1"/>
</dbReference>
<dbReference type="InterPro" id="IPR027417">
    <property type="entry name" value="P-loop_NTPase"/>
</dbReference>
<dbReference type="InterPro" id="IPR012853">
    <property type="entry name" value="CPT"/>
</dbReference>
<sequence length="201" mass="22844">MIILLNGTSSSGKTTIGKKLQEKFDGVLLLYGLDTMVQTAFPEKCDYPPYDEKAIKVAMSESNGQKVAKLAISPYMYPVYEAAIHFYRMLSEKGYFLIIDEVLFDKNRIVPYFNLLSKETVYFFGIKPELDVVVKREQERRDRLSGLAAGLYNEVYNPLFTYDLTIDTGVLSPDEAADLILNYIQDIDSPQGFIRSGLDFQ</sequence>
<proteinExistence type="predicted"/>
<gene>
    <name evidence="1" type="ORF">DLD82_15660</name>
</gene>
<dbReference type="Proteomes" id="UP000245934">
    <property type="component" value="Unassembled WGS sequence"/>
</dbReference>
<dbReference type="GeneID" id="97610912"/>
<dbReference type="Pfam" id="PF07931">
    <property type="entry name" value="CPT"/>
    <property type="match status" value="1"/>
</dbReference>
<dbReference type="SUPFAM" id="SSF52540">
    <property type="entry name" value="P-loop containing nucleoside triphosphate hydrolases"/>
    <property type="match status" value="1"/>
</dbReference>
<dbReference type="Gene3D" id="3.40.50.300">
    <property type="entry name" value="P-loop containing nucleotide triphosphate hydrolases"/>
    <property type="match status" value="1"/>
</dbReference>
<reference evidence="1 2" key="1">
    <citation type="submission" date="2018-05" db="EMBL/GenBank/DDBJ databases">
        <title>Draft genome of Methanospirillum stamsii Pt1.</title>
        <authorList>
            <person name="Dueholm M.S."/>
            <person name="Nielsen P.H."/>
            <person name="Bakmann L.F."/>
            <person name="Otzen D.E."/>
        </authorList>
    </citation>
    <scope>NUCLEOTIDE SEQUENCE [LARGE SCALE GENOMIC DNA]</scope>
    <source>
        <strain evidence="1 2">Pt1</strain>
    </source>
</reference>
<dbReference type="GO" id="GO:0016740">
    <property type="term" value="F:transferase activity"/>
    <property type="evidence" value="ECO:0007669"/>
    <property type="project" value="InterPro"/>
</dbReference>
<keyword evidence="2" id="KW-1185">Reference proteome</keyword>
<evidence type="ECO:0000313" key="2">
    <source>
        <dbReference type="Proteomes" id="UP000245934"/>
    </source>
</evidence>
<evidence type="ECO:0000313" key="1">
    <source>
        <dbReference type="EMBL" id="PWR70437.1"/>
    </source>
</evidence>